<dbReference type="PANTHER" id="PTHR43130">
    <property type="entry name" value="ARAC-FAMILY TRANSCRIPTIONAL REGULATOR"/>
    <property type="match status" value="1"/>
</dbReference>
<comment type="caution">
    <text evidence="4">The sequence shown here is derived from an EMBL/GenBank/DDBJ whole genome shotgun (WGS) entry which is preliminary data.</text>
</comment>
<dbReference type="InterPro" id="IPR002818">
    <property type="entry name" value="DJ-1/PfpI"/>
</dbReference>
<keyword evidence="1" id="KW-0805">Transcription regulation</keyword>
<evidence type="ECO:0000313" key="4">
    <source>
        <dbReference type="EMBL" id="MFC4701317.1"/>
    </source>
</evidence>
<dbReference type="PROSITE" id="PS01124">
    <property type="entry name" value="HTH_ARAC_FAMILY_2"/>
    <property type="match status" value="1"/>
</dbReference>
<proteinExistence type="predicted"/>
<dbReference type="InterPro" id="IPR009057">
    <property type="entry name" value="Homeodomain-like_sf"/>
</dbReference>
<dbReference type="InterPro" id="IPR029062">
    <property type="entry name" value="Class_I_gatase-like"/>
</dbReference>
<dbReference type="InterPro" id="IPR018060">
    <property type="entry name" value="HTH_AraC"/>
</dbReference>
<dbReference type="Pfam" id="PF01965">
    <property type="entry name" value="DJ-1_PfpI"/>
    <property type="match status" value="1"/>
</dbReference>
<accession>A0ABV9LXV3</accession>
<evidence type="ECO:0000313" key="5">
    <source>
        <dbReference type="Proteomes" id="UP001595897"/>
    </source>
</evidence>
<gene>
    <name evidence="4" type="ORF">ACFO4O_14195</name>
</gene>
<organism evidence="4 5">
    <name type="scientific">Glaciecola siphonariae</name>
    <dbReference type="NCBI Taxonomy" id="521012"/>
    <lineage>
        <taxon>Bacteria</taxon>
        <taxon>Pseudomonadati</taxon>
        <taxon>Pseudomonadota</taxon>
        <taxon>Gammaproteobacteria</taxon>
        <taxon>Alteromonadales</taxon>
        <taxon>Alteromonadaceae</taxon>
        <taxon>Glaciecola</taxon>
    </lineage>
</organism>
<dbReference type="SUPFAM" id="SSF46689">
    <property type="entry name" value="Homeodomain-like"/>
    <property type="match status" value="1"/>
</dbReference>
<evidence type="ECO:0000256" key="1">
    <source>
        <dbReference type="ARBA" id="ARBA00023015"/>
    </source>
</evidence>
<evidence type="ECO:0000256" key="2">
    <source>
        <dbReference type="ARBA" id="ARBA00023163"/>
    </source>
</evidence>
<dbReference type="SUPFAM" id="SSF52317">
    <property type="entry name" value="Class I glutamine amidotransferase-like"/>
    <property type="match status" value="1"/>
</dbReference>
<dbReference type="Gene3D" id="3.40.50.880">
    <property type="match status" value="1"/>
</dbReference>
<protein>
    <submittedName>
        <fullName evidence="4">GlxA family transcriptional regulator</fullName>
    </submittedName>
</protein>
<dbReference type="CDD" id="cd03137">
    <property type="entry name" value="GATase1_AraC_1"/>
    <property type="match status" value="1"/>
</dbReference>
<dbReference type="SMART" id="SM00342">
    <property type="entry name" value="HTH_ARAC"/>
    <property type="match status" value="1"/>
</dbReference>
<name>A0ABV9LXV3_9ALTE</name>
<dbReference type="InterPro" id="IPR052158">
    <property type="entry name" value="INH-QAR"/>
</dbReference>
<dbReference type="PANTHER" id="PTHR43130:SF3">
    <property type="entry name" value="HTH-TYPE TRANSCRIPTIONAL REGULATOR RV1931C"/>
    <property type="match status" value="1"/>
</dbReference>
<dbReference type="Gene3D" id="1.10.10.60">
    <property type="entry name" value="Homeodomain-like"/>
    <property type="match status" value="1"/>
</dbReference>
<feature type="domain" description="HTH araC/xylS-type" evidence="3">
    <location>
        <begin position="233"/>
        <end position="330"/>
    </location>
</feature>
<dbReference type="RefSeq" id="WP_382409688.1">
    <property type="nucleotide sequence ID" value="NZ_JBHSGU010000009.1"/>
</dbReference>
<sequence>MKNLTTLNMMPSTRPTNVVFVVFDGFQLLDYSGVAAVFEMANRCAKKLLYDCVVINIDLSASARASNGISVNMTHIANIDTLQSDFVIVVGGEEEGLLKALDNEPAMQEFSSLCERSKMQCSICSGAFFLAAIGALNNKNATTHWSAVDVLRSNFPNINVRENVLYTMDGNTFTSAGVSTGIDLALEIVAQQHGVRLSNDVAKRLVVSAHRPANASQISLSMIQQQDTEHNFAELIRFLQHAINKEVSVEEMAEFTHMSERNFARKFHQAIGMPPHRYFKYLKVEHAKSLLSRGYTSSQIQEAIGYKTELGLNKAFVQVTGMTVYQLKKQMAM</sequence>
<dbReference type="Pfam" id="PF12833">
    <property type="entry name" value="HTH_18"/>
    <property type="match status" value="1"/>
</dbReference>
<dbReference type="EMBL" id="JBHSGU010000009">
    <property type="protein sequence ID" value="MFC4701317.1"/>
    <property type="molecule type" value="Genomic_DNA"/>
</dbReference>
<evidence type="ECO:0000259" key="3">
    <source>
        <dbReference type="PROSITE" id="PS01124"/>
    </source>
</evidence>
<keyword evidence="5" id="KW-1185">Reference proteome</keyword>
<dbReference type="Proteomes" id="UP001595897">
    <property type="component" value="Unassembled WGS sequence"/>
</dbReference>
<keyword evidence="2" id="KW-0804">Transcription</keyword>
<reference evidence="5" key="1">
    <citation type="journal article" date="2019" name="Int. J. Syst. Evol. Microbiol.">
        <title>The Global Catalogue of Microorganisms (GCM) 10K type strain sequencing project: providing services to taxonomists for standard genome sequencing and annotation.</title>
        <authorList>
            <consortium name="The Broad Institute Genomics Platform"/>
            <consortium name="The Broad Institute Genome Sequencing Center for Infectious Disease"/>
            <person name="Wu L."/>
            <person name="Ma J."/>
        </authorList>
    </citation>
    <scope>NUCLEOTIDE SEQUENCE [LARGE SCALE GENOMIC DNA]</scope>
    <source>
        <strain evidence="5">KACC 12507</strain>
    </source>
</reference>